<dbReference type="EMBL" id="BAAACG010000009">
    <property type="protein sequence ID" value="GAA0740555.1"/>
    <property type="molecule type" value="Genomic_DNA"/>
</dbReference>
<feature type="DNA-binding region" description="OmpR/PhoB-type" evidence="9">
    <location>
        <begin position="124"/>
        <end position="219"/>
    </location>
</feature>
<dbReference type="CDD" id="cd17574">
    <property type="entry name" value="REC_OmpR"/>
    <property type="match status" value="1"/>
</dbReference>
<dbReference type="RefSeq" id="WP_343761420.1">
    <property type="nucleotide sequence ID" value="NZ_BAAACG010000009.1"/>
</dbReference>
<comment type="caution">
    <text evidence="12">The sequence shown here is derived from an EMBL/GenBank/DDBJ whole genome shotgun (WGS) entry which is preliminary data.</text>
</comment>
<keyword evidence="3" id="KW-0902">Two-component regulatory system</keyword>
<dbReference type="CDD" id="cd00383">
    <property type="entry name" value="trans_reg_C"/>
    <property type="match status" value="1"/>
</dbReference>
<dbReference type="Gene3D" id="6.10.250.690">
    <property type="match status" value="1"/>
</dbReference>
<dbReference type="Pfam" id="PF00486">
    <property type="entry name" value="Trans_reg_C"/>
    <property type="match status" value="1"/>
</dbReference>
<keyword evidence="13" id="KW-1185">Reference proteome</keyword>
<evidence type="ECO:0000256" key="7">
    <source>
        <dbReference type="ARBA" id="ARBA00024867"/>
    </source>
</evidence>
<evidence type="ECO:0000256" key="3">
    <source>
        <dbReference type="ARBA" id="ARBA00023012"/>
    </source>
</evidence>
<reference evidence="13" key="1">
    <citation type="journal article" date="2019" name="Int. J. Syst. Evol. Microbiol.">
        <title>The Global Catalogue of Microorganisms (GCM) 10K type strain sequencing project: providing services to taxonomists for standard genome sequencing and annotation.</title>
        <authorList>
            <consortium name="The Broad Institute Genomics Platform"/>
            <consortium name="The Broad Institute Genome Sequencing Center for Infectious Disease"/>
            <person name="Wu L."/>
            <person name="Ma J."/>
        </authorList>
    </citation>
    <scope>NUCLEOTIDE SEQUENCE [LARGE SCALE GENOMIC DNA]</scope>
    <source>
        <strain evidence="13">JCM 1407</strain>
    </source>
</reference>
<dbReference type="SUPFAM" id="SSF52172">
    <property type="entry name" value="CheY-like"/>
    <property type="match status" value="1"/>
</dbReference>
<dbReference type="InterPro" id="IPR036388">
    <property type="entry name" value="WH-like_DNA-bd_sf"/>
</dbReference>
<evidence type="ECO:0000256" key="1">
    <source>
        <dbReference type="ARBA" id="ARBA00018672"/>
    </source>
</evidence>
<dbReference type="SMART" id="SM00862">
    <property type="entry name" value="Trans_reg_C"/>
    <property type="match status" value="1"/>
</dbReference>
<evidence type="ECO:0000256" key="6">
    <source>
        <dbReference type="ARBA" id="ARBA00023163"/>
    </source>
</evidence>
<dbReference type="InterPro" id="IPR001867">
    <property type="entry name" value="OmpR/PhoB-type_DNA-bd"/>
</dbReference>
<evidence type="ECO:0000256" key="4">
    <source>
        <dbReference type="ARBA" id="ARBA00023015"/>
    </source>
</evidence>
<dbReference type="Gene3D" id="3.40.50.2300">
    <property type="match status" value="1"/>
</dbReference>
<keyword evidence="6" id="KW-0804">Transcription</keyword>
<dbReference type="Proteomes" id="UP001501510">
    <property type="component" value="Unassembled WGS sequence"/>
</dbReference>
<name>A0ABP3UQI2_9CLOT</name>
<dbReference type="PANTHER" id="PTHR48111">
    <property type="entry name" value="REGULATOR OF RPOS"/>
    <property type="match status" value="1"/>
</dbReference>
<dbReference type="PANTHER" id="PTHR48111:SF21">
    <property type="entry name" value="DNA-BINDING DUAL MASTER TRANSCRIPTIONAL REGULATOR RPAA"/>
    <property type="match status" value="1"/>
</dbReference>
<feature type="domain" description="Response regulatory" evidence="10">
    <location>
        <begin position="4"/>
        <end position="116"/>
    </location>
</feature>
<evidence type="ECO:0000256" key="9">
    <source>
        <dbReference type="PROSITE-ProRule" id="PRU01091"/>
    </source>
</evidence>
<comment type="function">
    <text evidence="7">May play the central regulatory role in sporulation. It may be an element of the effector pathway responsible for the activation of sporulation genes in response to nutritional stress. Spo0A may act in concert with spo0H (a sigma factor) to control the expression of some genes that are critical to the sporulation process.</text>
</comment>
<dbReference type="Gene3D" id="1.10.10.10">
    <property type="entry name" value="Winged helix-like DNA-binding domain superfamily/Winged helix DNA-binding domain"/>
    <property type="match status" value="1"/>
</dbReference>
<dbReference type="SMART" id="SM00448">
    <property type="entry name" value="REC"/>
    <property type="match status" value="1"/>
</dbReference>
<dbReference type="InterPro" id="IPR001789">
    <property type="entry name" value="Sig_transdc_resp-reg_receiver"/>
</dbReference>
<evidence type="ECO:0000313" key="12">
    <source>
        <dbReference type="EMBL" id="GAA0740555.1"/>
    </source>
</evidence>
<dbReference type="InterPro" id="IPR039420">
    <property type="entry name" value="WalR-like"/>
</dbReference>
<gene>
    <name evidence="12" type="ORF">GCM10008906_20700</name>
</gene>
<keyword evidence="4" id="KW-0805">Transcription regulation</keyword>
<evidence type="ECO:0000256" key="8">
    <source>
        <dbReference type="PROSITE-ProRule" id="PRU00169"/>
    </source>
</evidence>
<dbReference type="InterPro" id="IPR011006">
    <property type="entry name" value="CheY-like_superfamily"/>
</dbReference>
<evidence type="ECO:0000256" key="2">
    <source>
        <dbReference type="ARBA" id="ARBA00022553"/>
    </source>
</evidence>
<feature type="modified residue" description="4-aspartylphosphate" evidence="8">
    <location>
        <position position="53"/>
    </location>
</feature>
<feature type="domain" description="OmpR/PhoB-type" evidence="11">
    <location>
        <begin position="124"/>
        <end position="219"/>
    </location>
</feature>
<evidence type="ECO:0000259" key="11">
    <source>
        <dbReference type="PROSITE" id="PS51755"/>
    </source>
</evidence>
<evidence type="ECO:0000256" key="5">
    <source>
        <dbReference type="ARBA" id="ARBA00023125"/>
    </source>
</evidence>
<evidence type="ECO:0000259" key="10">
    <source>
        <dbReference type="PROSITE" id="PS50110"/>
    </source>
</evidence>
<sequence>MKNSILVVEDDSSISKLIKMSLNIANYFVETVEDGEKAIEIIKNGNFDLILLDVMLPNMDGFTIMKKIRNFNIPVIFLTAKNSTIDKVTGLKLGADDYMVKPFEPIELIARIETVLRRFEKVEDKVINFKHLNIYLDKRIVKKDGKEIELTPKEFELLKVLIVNKNIALSRNQILDKVWGMDYLGETRTIDMHIKTLRKKLELHDNIKTVYKFGYRLEE</sequence>
<dbReference type="PROSITE" id="PS50110">
    <property type="entry name" value="RESPONSE_REGULATORY"/>
    <property type="match status" value="1"/>
</dbReference>
<accession>A0ABP3UQI2</accession>
<dbReference type="Pfam" id="PF00072">
    <property type="entry name" value="Response_reg"/>
    <property type="match status" value="1"/>
</dbReference>
<keyword evidence="5 9" id="KW-0238">DNA-binding</keyword>
<keyword evidence="2 8" id="KW-0597">Phosphoprotein</keyword>
<dbReference type="PROSITE" id="PS51755">
    <property type="entry name" value="OMPR_PHOB"/>
    <property type="match status" value="1"/>
</dbReference>
<protein>
    <recommendedName>
        <fullName evidence="1">Stage 0 sporulation protein A homolog</fullName>
    </recommendedName>
</protein>
<organism evidence="12 13">
    <name type="scientific">Clostridium oceanicum</name>
    <dbReference type="NCBI Taxonomy" id="1543"/>
    <lineage>
        <taxon>Bacteria</taxon>
        <taxon>Bacillati</taxon>
        <taxon>Bacillota</taxon>
        <taxon>Clostridia</taxon>
        <taxon>Eubacteriales</taxon>
        <taxon>Clostridiaceae</taxon>
        <taxon>Clostridium</taxon>
    </lineage>
</organism>
<proteinExistence type="predicted"/>
<evidence type="ECO:0000313" key="13">
    <source>
        <dbReference type="Proteomes" id="UP001501510"/>
    </source>
</evidence>